<evidence type="ECO:0000256" key="1">
    <source>
        <dbReference type="ARBA" id="ARBA00010617"/>
    </source>
</evidence>
<dbReference type="PANTHER" id="PTHR47950">
    <property type="entry name" value="CYTOCHROME P450, FAMILY 76, SUBFAMILY C, POLYPEPTIDE 5-RELATED"/>
    <property type="match status" value="1"/>
</dbReference>
<dbReference type="PANTHER" id="PTHR47950:SF46">
    <property type="entry name" value="OS03G0248200 PROTEIN"/>
    <property type="match status" value="1"/>
</dbReference>
<comment type="cofactor">
    <cofactor evidence="2">
        <name>heme</name>
        <dbReference type="ChEBI" id="CHEBI:30413"/>
    </cofactor>
</comment>
<accession>A0A5J9WHG6</accession>
<dbReference type="InterPro" id="IPR002401">
    <property type="entry name" value="Cyt_P450_E_grp-I"/>
</dbReference>
<keyword evidence="2 3" id="KW-0349">Heme</keyword>
<dbReference type="GO" id="GO:0016705">
    <property type="term" value="F:oxidoreductase activity, acting on paired donors, with incorporation or reduction of molecular oxygen"/>
    <property type="evidence" value="ECO:0007669"/>
    <property type="project" value="InterPro"/>
</dbReference>
<reference evidence="4 5" key="1">
    <citation type="journal article" date="2019" name="Sci. Rep.">
        <title>A high-quality genome of Eragrostis curvula grass provides insights into Poaceae evolution and supports new strategies to enhance forage quality.</title>
        <authorList>
            <person name="Carballo J."/>
            <person name="Santos B.A.C.M."/>
            <person name="Zappacosta D."/>
            <person name="Garbus I."/>
            <person name="Selva J.P."/>
            <person name="Gallo C.A."/>
            <person name="Diaz A."/>
            <person name="Albertini E."/>
            <person name="Caccamo M."/>
            <person name="Echenique V."/>
        </authorList>
    </citation>
    <scope>NUCLEOTIDE SEQUENCE [LARGE SCALE GENOMIC DNA]</scope>
    <source>
        <strain evidence="5">cv. Victoria</strain>
        <tissue evidence="4">Leaf</tissue>
    </source>
</reference>
<dbReference type="OrthoDB" id="784522at2759"/>
<evidence type="ECO:0000313" key="5">
    <source>
        <dbReference type="Proteomes" id="UP000324897"/>
    </source>
</evidence>
<dbReference type="AlphaFoldDB" id="A0A5J9WHG6"/>
<keyword evidence="3" id="KW-0503">Monooxygenase</keyword>
<dbReference type="Pfam" id="PF00067">
    <property type="entry name" value="p450"/>
    <property type="match status" value="1"/>
</dbReference>
<keyword evidence="3" id="KW-0560">Oxidoreductase</keyword>
<comment type="caution">
    <text evidence="4">The sequence shown here is derived from an EMBL/GenBank/DDBJ whole genome shotgun (WGS) entry which is preliminary data.</text>
</comment>
<dbReference type="InterPro" id="IPR017972">
    <property type="entry name" value="Cyt_P450_CS"/>
</dbReference>
<dbReference type="Gene3D" id="1.10.630.10">
    <property type="entry name" value="Cytochrome P450"/>
    <property type="match status" value="1"/>
</dbReference>
<dbReference type="SUPFAM" id="SSF48264">
    <property type="entry name" value="Cytochrome P450"/>
    <property type="match status" value="1"/>
</dbReference>
<dbReference type="Proteomes" id="UP000324897">
    <property type="component" value="Chromosome 5"/>
</dbReference>
<dbReference type="PROSITE" id="PS00086">
    <property type="entry name" value="CYTOCHROME_P450"/>
    <property type="match status" value="1"/>
</dbReference>
<feature type="non-terminal residue" evidence="4">
    <location>
        <position position="1"/>
    </location>
</feature>
<keyword evidence="2 3" id="KW-0408">Iron</keyword>
<gene>
    <name evidence="4" type="ORF">EJB05_07338</name>
</gene>
<evidence type="ECO:0000256" key="2">
    <source>
        <dbReference type="PIRSR" id="PIRSR602401-1"/>
    </source>
</evidence>
<evidence type="ECO:0000256" key="3">
    <source>
        <dbReference type="RuleBase" id="RU000461"/>
    </source>
</evidence>
<dbReference type="PRINTS" id="PR00463">
    <property type="entry name" value="EP450I"/>
</dbReference>
<name>A0A5J9WHG6_9POAL</name>
<organism evidence="4 5">
    <name type="scientific">Eragrostis curvula</name>
    <name type="common">weeping love grass</name>
    <dbReference type="NCBI Taxonomy" id="38414"/>
    <lineage>
        <taxon>Eukaryota</taxon>
        <taxon>Viridiplantae</taxon>
        <taxon>Streptophyta</taxon>
        <taxon>Embryophyta</taxon>
        <taxon>Tracheophyta</taxon>
        <taxon>Spermatophyta</taxon>
        <taxon>Magnoliopsida</taxon>
        <taxon>Liliopsida</taxon>
        <taxon>Poales</taxon>
        <taxon>Poaceae</taxon>
        <taxon>PACMAD clade</taxon>
        <taxon>Chloridoideae</taxon>
        <taxon>Eragrostideae</taxon>
        <taxon>Eragrostidinae</taxon>
        <taxon>Eragrostis</taxon>
    </lineage>
</organism>
<dbReference type="GO" id="GO:0004497">
    <property type="term" value="F:monooxygenase activity"/>
    <property type="evidence" value="ECO:0007669"/>
    <property type="project" value="UniProtKB-KW"/>
</dbReference>
<keyword evidence="5" id="KW-1185">Reference proteome</keyword>
<evidence type="ECO:0000313" key="4">
    <source>
        <dbReference type="EMBL" id="TVU47729.1"/>
    </source>
</evidence>
<comment type="similarity">
    <text evidence="1 3">Belongs to the cytochrome P450 family.</text>
</comment>
<dbReference type="InterPro" id="IPR001128">
    <property type="entry name" value="Cyt_P450"/>
</dbReference>
<dbReference type="Gramene" id="TVU47729">
    <property type="protein sequence ID" value="TVU47729"/>
    <property type="gene ID" value="EJB05_07338"/>
</dbReference>
<dbReference type="GO" id="GO:0005506">
    <property type="term" value="F:iron ion binding"/>
    <property type="evidence" value="ECO:0007669"/>
    <property type="project" value="InterPro"/>
</dbReference>
<dbReference type="InterPro" id="IPR036396">
    <property type="entry name" value="Cyt_P450_sf"/>
</dbReference>
<dbReference type="GO" id="GO:0020037">
    <property type="term" value="F:heme binding"/>
    <property type="evidence" value="ECO:0007669"/>
    <property type="project" value="InterPro"/>
</dbReference>
<dbReference type="EMBL" id="RWGY01000004">
    <property type="protein sequence ID" value="TVU47729.1"/>
    <property type="molecule type" value="Genomic_DNA"/>
</dbReference>
<proteinExistence type="inferred from homology"/>
<protein>
    <recommendedName>
        <fullName evidence="6">Cytochrome P450</fullName>
    </recommendedName>
</protein>
<feature type="binding site" description="axial binding residue" evidence="2">
    <location>
        <position position="29"/>
    </location>
    <ligand>
        <name>heme</name>
        <dbReference type="ChEBI" id="CHEBI:30413"/>
    </ligand>
    <ligandPart>
        <name>Fe</name>
        <dbReference type="ChEBI" id="CHEBI:18248"/>
    </ligandPart>
</feature>
<sequence length="106" mass="12053">MPERFLEKEIDFRGRDFELLPFGSGRRMCPGMPLAVRMVHLMLASLLHRFEWRLPADVEKNGLDMTEKFGAILSLATPLQAIAKPVYTPATRTGAVQDRLELDLQI</sequence>
<keyword evidence="2 3" id="KW-0479">Metal-binding</keyword>
<evidence type="ECO:0008006" key="6">
    <source>
        <dbReference type="Google" id="ProtNLM"/>
    </source>
</evidence>